<dbReference type="Gene3D" id="2.60.40.1080">
    <property type="match status" value="1"/>
</dbReference>
<gene>
    <name evidence="3" type="primary">cgiA_22</name>
    <name evidence="3" type="ORF">SCARR_02544</name>
</gene>
<dbReference type="AlphaFoldDB" id="A0A6C2UMH9"/>
<dbReference type="Gene3D" id="2.60.120.260">
    <property type="entry name" value="Galactose-binding domain-like"/>
    <property type="match status" value="1"/>
</dbReference>
<evidence type="ECO:0000256" key="1">
    <source>
        <dbReference type="SAM" id="SignalP"/>
    </source>
</evidence>
<keyword evidence="4" id="KW-1185">Reference proteome</keyword>
<evidence type="ECO:0000313" key="4">
    <source>
        <dbReference type="Proteomes" id="UP000346198"/>
    </source>
</evidence>
<dbReference type="InterPro" id="IPR011050">
    <property type="entry name" value="Pectin_lyase_fold/virulence"/>
</dbReference>
<dbReference type="InterPro" id="IPR024535">
    <property type="entry name" value="RHGA/B-epi-like_pectate_lyase"/>
</dbReference>
<dbReference type="InterPro" id="IPR003343">
    <property type="entry name" value="Big_2"/>
</dbReference>
<dbReference type="Gene3D" id="2.160.20.10">
    <property type="entry name" value="Single-stranded right-handed beta-helix, Pectin lyase-like"/>
    <property type="match status" value="1"/>
</dbReference>
<dbReference type="SMART" id="SM00635">
    <property type="entry name" value="BID_2"/>
    <property type="match status" value="1"/>
</dbReference>
<sequence>MKKWAITFGLFLMPLCMSHGALVVNGDMSSNSYATGGNNATFVDLDQGWAVKSQANLDYDTNPGKMTWDGPTDILLEDSLAQINSVTTETGSVLTLAFEWTPAAGASSTNTSLDYQVVGWQTNGISAPVATDIFFNNINSDTKKVSGLSTKANVIDLLNGTNHGTESPTPGFGTITGSAGATTNAVVAINLSGYGTGLNDVGDYDYIGVRFSIGGDQIDLSATGSTLDNVQLTTSNVTNIPDPTASFFNDTISLVSSNVDLVADYGASGSDTTDDSVALQTAIDDMTLLPNGGKITIPSGTFYLVGILLKSNVHIEIDPGTTIRTATPAANGTIFAFGLSGSGADALVTISNISIRASSGRFTVDISDVAPNPTYKVAVVNCKNADNFMIADCNIIENHTRLSSFTFNLAEDGGQYFRPRNGLVKNADNLYGHYGYGMIQVQCGYNIMFTNLTGTGGVTLRLESGANDVAAAPQSINIDQIYARNISITNGHYALMMGPHTRENGHVDADGIYAVGSLMAASCGRGFATAEEIALGQTPGFFAGSSIVRNVHAVYGSSGAQFKGKNMDDVPCQLRHLISTNAFPYDTAGEIYPGPSAAAARNSDPDITFSNVTHSGFVYQPKALLSGEPWEDLDADLANLYVGCNPVPVDGVTISQTNLSLNVTKSAALGATVSPVNATDTNVNWISDNPAVAIVSESGLVTALNAGTANITARTVDWGWFDTCALTVSGGGGGSWTQLSSNDFELGWGDWESGNTNDVFLSTNNAIGAQCVNLQDDTATAYMALSSALDLTPYTRLKLEFSLYSVKMNYSHELVLEYSDDGGSSWATADNCLYGFEFDNTERVEISLIIDDVSQNLTNNMKVRIRCNAGFDGDDAYIDNVVISAFARSGWGEFVADYDLSAVSTNDSDNDGQSDIYEYALGGNPTNDAVKGALPTLAYGTNDMVSFYNWQVNASNPGISYMAEWTDNLVTGIWSSAWDSTSSTATTNSAYNESERQVYGGTTDNLFFRLKISQP</sequence>
<accession>A0A6C2UMH9</accession>
<dbReference type="SUPFAM" id="SSF51126">
    <property type="entry name" value="Pectin lyase-like"/>
    <property type="match status" value="1"/>
</dbReference>
<name>A0A6C2UMH9_9BACT</name>
<evidence type="ECO:0000259" key="2">
    <source>
        <dbReference type="SMART" id="SM00635"/>
    </source>
</evidence>
<dbReference type="Pfam" id="PF12708">
    <property type="entry name" value="Pect-lyase_RHGA_epim"/>
    <property type="match status" value="1"/>
</dbReference>
<evidence type="ECO:0000313" key="3">
    <source>
        <dbReference type="EMBL" id="VGO20481.1"/>
    </source>
</evidence>
<dbReference type="RefSeq" id="WP_136061890.1">
    <property type="nucleotide sequence ID" value="NZ_CAAHFH010000001.1"/>
</dbReference>
<dbReference type="SUPFAM" id="SSF49373">
    <property type="entry name" value="Invasin/intimin cell-adhesion fragments"/>
    <property type="match status" value="1"/>
</dbReference>
<dbReference type="SMR" id="A0A6C2UMH9"/>
<feature type="signal peptide" evidence="1">
    <location>
        <begin position="1"/>
        <end position="21"/>
    </location>
</feature>
<dbReference type="InterPro" id="IPR008964">
    <property type="entry name" value="Invasin/intimin_cell_adhesion"/>
</dbReference>
<organism evidence="3 4">
    <name type="scientific">Pontiella sulfatireligans</name>
    <dbReference type="NCBI Taxonomy" id="2750658"/>
    <lineage>
        <taxon>Bacteria</taxon>
        <taxon>Pseudomonadati</taxon>
        <taxon>Kiritimatiellota</taxon>
        <taxon>Kiritimatiellia</taxon>
        <taxon>Kiritimatiellales</taxon>
        <taxon>Pontiellaceae</taxon>
        <taxon>Pontiella</taxon>
    </lineage>
</organism>
<reference evidence="3 4" key="1">
    <citation type="submission" date="2019-04" db="EMBL/GenBank/DDBJ databases">
        <authorList>
            <person name="Van Vliet M D."/>
        </authorList>
    </citation>
    <scope>NUCLEOTIDE SEQUENCE [LARGE SCALE GENOMIC DNA]</scope>
    <source>
        <strain evidence="3 4">F21</strain>
    </source>
</reference>
<feature type="chain" id="PRO_5025519243" evidence="1">
    <location>
        <begin position="22"/>
        <end position="1015"/>
    </location>
</feature>
<protein>
    <submittedName>
        <fullName evidence="3">Iota-carrageenase</fullName>
    </submittedName>
</protein>
<dbReference type="InterPro" id="IPR012334">
    <property type="entry name" value="Pectin_lyas_fold"/>
</dbReference>
<dbReference type="EMBL" id="CAAHFH010000001">
    <property type="protein sequence ID" value="VGO20481.1"/>
    <property type="molecule type" value="Genomic_DNA"/>
</dbReference>
<keyword evidence="1" id="KW-0732">Signal</keyword>
<proteinExistence type="predicted"/>
<dbReference type="Proteomes" id="UP000346198">
    <property type="component" value="Unassembled WGS sequence"/>
</dbReference>
<dbReference type="Pfam" id="PF02368">
    <property type="entry name" value="Big_2"/>
    <property type="match status" value="1"/>
</dbReference>
<feature type="domain" description="BIG2" evidence="2">
    <location>
        <begin position="648"/>
        <end position="726"/>
    </location>
</feature>